<reference evidence="5 6" key="1">
    <citation type="submission" date="2020-07" db="EMBL/GenBank/DDBJ databases">
        <title>Sequencing the genomes of 1000 actinobacteria strains.</title>
        <authorList>
            <person name="Klenk H.-P."/>
        </authorList>
    </citation>
    <scope>NUCLEOTIDE SEQUENCE [LARGE SCALE GENOMIC DNA]</scope>
    <source>
        <strain evidence="5 6">DSM 15131</strain>
    </source>
</reference>
<evidence type="ECO:0000259" key="4">
    <source>
        <dbReference type="Pfam" id="PF17853"/>
    </source>
</evidence>
<evidence type="ECO:0000259" key="2">
    <source>
        <dbReference type="Pfam" id="PF13556"/>
    </source>
</evidence>
<dbReference type="AlphaFoldDB" id="A0A7Y9ZID8"/>
<dbReference type="InterPro" id="IPR025751">
    <property type="entry name" value="RsbRD_N_dom"/>
</dbReference>
<evidence type="ECO:0000256" key="1">
    <source>
        <dbReference type="ARBA" id="ARBA00006754"/>
    </source>
</evidence>
<dbReference type="RefSeq" id="WP_218864717.1">
    <property type="nucleotide sequence ID" value="NZ_JACBZM010000001.1"/>
</dbReference>
<dbReference type="PANTHER" id="PTHR33744:SF1">
    <property type="entry name" value="DNA-BINDING TRANSCRIPTIONAL ACTIVATOR ADER"/>
    <property type="match status" value="1"/>
</dbReference>
<dbReference type="InterPro" id="IPR025736">
    <property type="entry name" value="PucR_C-HTH_dom"/>
</dbReference>
<feature type="domain" description="PucR C-terminal helix-turn-helix" evidence="2">
    <location>
        <begin position="345"/>
        <end position="400"/>
    </location>
</feature>
<protein>
    <submittedName>
        <fullName evidence="5">DNA-binding PucR family transcriptional regulator</fullName>
    </submittedName>
</protein>
<dbReference type="Pfam" id="PF14361">
    <property type="entry name" value="RsbRD_N"/>
    <property type="match status" value="1"/>
</dbReference>
<organism evidence="5 6">
    <name type="scientific">Nocardioides aromaticivorans</name>
    <dbReference type="NCBI Taxonomy" id="200618"/>
    <lineage>
        <taxon>Bacteria</taxon>
        <taxon>Bacillati</taxon>
        <taxon>Actinomycetota</taxon>
        <taxon>Actinomycetes</taxon>
        <taxon>Propionibacteriales</taxon>
        <taxon>Nocardioidaceae</taxon>
        <taxon>Nocardioides</taxon>
    </lineage>
</organism>
<comment type="caution">
    <text evidence="5">The sequence shown here is derived from an EMBL/GenBank/DDBJ whole genome shotgun (WGS) entry which is preliminary data.</text>
</comment>
<dbReference type="Pfam" id="PF17853">
    <property type="entry name" value="GGDEF_2"/>
    <property type="match status" value="1"/>
</dbReference>
<dbReference type="Gene3D" id="1.10.10.2840">
    <property type="entry name" value="PucR C-terminal helix-turn-helix domain"/>
    <property type="match status" value="1"/>
</dbReference>
<proteinExistence type="inferred from homology"/>
<dbReference type="Proteomes" id="UP000562045">
    <property type="component" value="Unassembled WGS sequence"/>
</dbReference>
<dbReference type="InterPro" id="IPR051448">
    <property type="entry name" value="CdaR-like_regulators"/>
</dbReference>
<dbReference type="GO" id="GO:0003677">
    <property type="term" value="F:DNA binding"/>
    <property type="evidence" value="ECO:0007669"/>
    <property type="project" value="UniProtKB-KW"/>
</dbReference>
<dbReference type="PANTHER" id="PTHR33744">
    <property type="entry name" value="CARBOHYDRATE DIACID REGULATOR"/>
    <property type="match status" value="1"/>
</dbReference>
<evidence type="ECO:0000313" key="5">
    <source>
        <dbReference type="EMBL" id="NYI45967.1"/>
    </source>
</evidence>
<name>A0A7Y9ZID8_9ACTN</name>
<feature type="domain" description="RsbT co-antagonist protein RsbRD N-terminal" evidence="3">
    <location>
        <begin position="21"/>
        <end position="162"/>
    </location>
</feature>
<evidence type="ECO:0000259" key="3">
    <source>
        <dbReference type="Pfam" id="PF14361"/>
    </source>
</evidence>
<comment type="similarity">
    <text evidence="1">Belongs to the CdaR family.</text>
</comment>
<dbReference type="InterPro" id="IPR042070">
    <property type="entry name" value="PucR_C-HTH_sf"/>
</dbReference>
<dbReference type="InterPro" id="IPR041522">
    <property type="entry name" value="CdaR_GGDEF"/>
</dbReference>
<feature type="domain" description="CdaR GGDEF-like" evidence="4">
    <location>
        <begin position="178"/>
        <end position="292"/>
    </location>
</feature>
<evidence type="ECO:0000313" key="6">
    <source>
        <dbReference type="Proteomes" id="UP000562045"/>
    </source>
</evidence>
<keyword evidence="5" id="KW-0238">DNA-binding</keyword>
<gene>
    <name evidence="5" type="ORF">BJ993_003047</name>
</gene>
<dbReference type="Pfam" id="PF13556">
    <property type="entry name" value="HTH_30"/>
    <property type="match status" value="1"/>
</dbReference>
<dbReference type="EMBL" id="JACBZM010000001">
    <property type="protein sequence ID" value="NYI45967.1"/>
    <property type="molecule type" value="Genomic_DNA"/>
</dbReference>
<sequence>MTDAESELQGIAALIAERAAELTSYLVVEFGKRIPELPTDPSLVDLLNGSASSNLETLAHLLRGHVPIDEIQAPAAAVEYARRLAQRGTPPSALLRAYRLGQQLILRWASEEIARRVGDPALALQTSNLLTDTSFQYVDAVSEDVMGAYLTERERWLANRSAVQRETVEALLRGDRMDVGATEAALGYRLRQHHLGLVLWSAGADNGLADSERLLARLAQRVGSGHPLFVPRDRDTAWAWLPIGRTADVDLDAVADVLAADGGGIRVALGVPDAGEQGFRASHLGAAAAHDVAQLGQYDADVISYADPTVRAAALLVRDMDSTRRMVARTLGELATDSEGAARMRETLLAFLEDRESFVATAARLHLHKNTVKYRVDRAVEARGKPLGEERLDLELALIACRWLGPEVLRKNGQAAPH</sequence>
<accession>A0A7Y9ZID8</accession>